<dbReference type="GO" id="GO:0004867">
    <property type="term" value="F:serine-type endopeptidase inhibitor activity"/>
    <property type="evidence" value="ECO:0007669"/>
    <property type="project" value="UniProtKB-KW"/>
</dbReference>
<dbReference type="InterPro" id="IPR036186">
    <property type="entry name" value="Serpin_sf"/>
</dbReference>
<dbReference type="AlphaFoldDB" id="A0A8C6D696"/>
<name>A0A8C6D696_MOSMO</name>
<evidence type="ECO:0000256" key="1">
    <source>
        <dbReference type="ARBA" id="ARBA00004613"/>
    </source>
</evidence>
<dbReference type="Proteomes" id="UP000694544">
    <property type="component" value="Unplaced"/>
</dbReference>
<keyword evidence="3" id="KW-0964">Secreted</keyword>
<dbReference type="GO" id="GO:0002020">
    <property type="term" value="F:protease binding"/>
    <property type="evidence" value="ECO:0007669"/>
    <property type="project" value="Ensembl"/>
</dbReference>
<evidence type="ECO:0000256" key="7">
    <source>
        <dbReference type="ARBA" id="ARBA00023180"/>
    </source>
</evidence>
<feature type="chain" id="PRO_5034051008" evidence="9">
    <location>
        <begin position="25"/>
        <end position="416"/>
    </location>
</feature>
<comment type="similarity">
    <text evidence="2 8">Belongs to the serpin family.</text>
</comment>
<keyword evidence="6" id="KW-0722">Serine protease inhibitor</keyword>
<dbReference type="InterPro" id="IPR023796">
    <property type="entry name" value="Serpin_dom"/>
</dbReference>
<keyword evidence="4" id="KW-0646">Protease inhibitor</keyword>
<keyword evidence="5 9" id="KW-0732">Signal</keyword>
<evidence type="ECO:0000259" key="10">
    <source>
        <dbReference type="SMART" id="SM00093"/>
    </source>
</evidence>
<dbReference type="Gene3D" id="3.30.497.10">
    <property type="entry name" value="Antithrombin, subunit I, domain 2"/>
    <property type="match status" value="1"/>
</dbReference>
<evidence type="ECO:0000313" key="12">
    <source>
        <dbReference type="Proteomes" id="UP000694544"/>
    </source>
</evidence>
<dbReference type="Gene3D" id="2.30.39.10">
    <property type="entry name" value="Alpha-1-antitrypsin, domain 1"/>
    <property type="match status" value="1"/>
</dbReference>
<evidence type="ECO:0000256" key="3">
    <source>
        <dbReference type="ARBA" id="ARBA00022525"/>
    </source>
</evidence>
<evidence type="ECO:0000256" key="9">
    <source>
        <dbReference type="SAM" id="SignalP"/>
    </source>
</evidence>
<protein>
    <submittedName>
        <fullName evidence="11">Serpin family A member 1</fullName>
    </submittedName>
</protein>
<dbReference type="Pfam" id="PF00079">
    <property type="entry name" value="Serpin"/>
    <property type="match status" value="1"/>
</dbReference>
<keyword evidence="12" id="KW-1185">Reference proteome</keyword>
<evidence type="ECO:0000256" key="4">
    <source>
        <dbReference type="ARBA" id="ARBA00022690"/>
    </source>
</evidence>
<accession>A0A8C6D696</accession>
<keyword evidence="7" id="KW-0325">Glycoprotein</keyword>
<evidence type="ECO:0000256" key="6">
    <source>
        <dbReference type="ARBA" id="ARBA00022900"/>
    </source>
</evidence>
<gene>
    <name evidence="11" type="primary">SERPINA1</name>
</gene>
<dbReference type="FunFam" id="2.10.310.10:FF:000001">
    <property type="entry name" value="Serpin family A member 1"/>
    <property type="match status" value="1"/>
</dbReference>
<dbReference type="Gene3D" id="2.10.310.10">
    <property type="entry name" value="Serpins superfamily"/>
    <property type="match status" value="1"/>
</dbReference>
<dbReference type="Ensembl" id="ENSMMST00000012805.1">
    <property type="protein sequence ID" value="ENSMMSP00000011602.1"/>
    <property type="gene ID" value="ENSMMSG00000008881.1"/>
</dbReference>
<evidence type="ECO:0000313" key="11">
    <source>
        <dbReference type="Ensembl" id="ENSMMSP00000011602.1"/>
    </source>
</evidence>
<dbReference type="PANTHER" id="PTHR11461:SF165">
    <property type="entry name" value="ALPHA-1-ANTITRYPSIN"/>
    <property type="match status" value="1"/>
</dbReference>
<evidence type="ECO:0000256" key="5">
    <source>
        <dbReference type="ARBA" id="ARBA00022729"/>
    </source>
</evidence>
<reference evidence="11" key="2">
    <citation type="submission" date="2025-09" db="UniProtKB">
        <authorList>
            <consortium name="Ensembl"/>
        </authorList>
    </citation>
    <scope>IDENTIFICATION</scope>
</reference>
<feature type="domain" description="Serpin" evidence="10">
    <location>
        <begin position="57"/>
        <end position="413"/>
    </location>
</feature>
<dbReference type="FunFam" id="3.30.497.10:FF:000001">
    <property type="entry name" value="Serine protease inhibitor"/>
    <property type="match status" value="1"/>
</dbReference>
<dbReference type="GO" id="GO:0042802">
    <property type="term" value="F:identical protein binding"/>
    <property type="evidence" value="ECO:0007669"/>
    <property type="project" value="Ensembl"/>
</dbReference>
<dbReference type="PANTHER" id="PTHR11461">
    <property type="entry name" value="SERINE PROTEASE INHIBITOR, SERPIN"/>
    <property type="match status" value="1"/>
</dbReference>
<dbReference type="InterPro" id="IPR023795">
    <property type="entry name" value="Serpin_CS"/>
</dbReference>
<dbReference type="FunFam" id="2.30.39.10:FF:000003">
    <property type="entry name" value="alpha-1-antitrypsin isoform X1"/>
    <property type="match status" value="1"/>
</dbReference>
<dbReference type="GeneTree" id="ENSGT00940000154493"/>
<proteinExistence type="inferred from homology"/>
<dbReference type="GO" id="GO:0005794">
    <property type="term" value="C:Golgi apparatus"/>
    <property type="evidence" value="ECO:0007669"/>
    <property type="project" value="Ensembl"/>
</dbReference>
<reference evidence="11" key="1">
    <citation type="submission" date="2025-08" db="UniProtKB">
        <authorList>
            <consortium name="Ensembl"/>
        </authorList>
    </citation>
    <scope>IDENTIFICATION</scope>
</reference>
<comment type="subcellular location">
    <subcellularLocation>
        <location evidence="1">Secreted</location>
    </subcellularLocation>
</comment>
<organism evidence="11 12">
    <name type="scientific">Moschus moschiferus</name>
    <name type="common">Siberian musk deer</name>
    <name type="synonym">Moschus sibiricus</name>
    <dbReference type="NCBI Taxonomy" id="68415"/>
    <lineage>
        <taxon>Eukaryota</taxon>
        <taxon>Metazoa</taxon>
        <taxon>Chordata</taxon>
        <taxon>Craniata</taxon>
        <taxon>Vertebrata</taxon>
        <taxon>Euteleostomi</taxon>
        <taxon>Mammalia</taxon>
        <taxon>Eutheria</taxon>
        <taxon>Laurasiatheria</taxon>
        <taxon>Artiodactyla</taxon>
        <taxon>Ruminantia</taxon>
        <taxon>Pecora</taxon>
        <taxon>Moschidae</taxon>
        <taxon>Moschus</taxon>
    </lineage>
</organism>
<dbReference type="PROSITE" id="PS00284">
    <property type="entry name" value="SERPIN"/>
    <property type="match status" value="1"/>
</dbReference>
<dbReference type="InterPro" id="IPR042178">
    <property type="entry name" value="Serpin_sf_1"/>
</dbReference>
<dbReference type="GO" id="GO:0005783">
    <property type="term" value="C:endoplasmic reticulum"/>
    <property type="evidence" value="ECO:0007669"/>
    <property type="project" value="Ensembl"/>
</dbReference>
<dbReference type="SMART" id="SM00093">
    <property type="entry name" value="SERPIN"/>
    <property type="match status" value="1"/>
</dbReference>
<dbReference type="GO" id="GO:0005615">
    <property type="term" value="C:extracellular space"/>
    <property type="evidence" value="ECO:0007669"/>
    <property type="project" value="Ensembl"/>
</dbReference>
<dbReference type="InterPro" id="IPR000215">
    <property type="entry name" value="Serpin_fam"/>
</dbReference>
<evidence type="ECO:0000256" key="8">
    <source>
        <dbReference type="RuleBase" id="RU000411"/>
    </source>
</evidence>
<evidence type="ECO:0000256" key="2">
    <source>
        <dbReference type="ARBA" id="ARBA00009500"/>
    </source>
</evidence>
<sequence>MAPSITWGLLLLAALCCLAPISLGGALHGHAVQETDDTSLQEAACHKIAPNLVNFAFKIYHQLAQQSNTTNIFFSPVNIASAFAMLALGAKGNTHTEILEGLGFNLTELAEAEIHKGFQHLLHTLNQPNHQLQLTTGHGLFINESVKLQDTFLEDVKNLYHSEAFSINFRDAEGAKKKINDYVEKGSLGKIVDLVKFLDQRTVFALVNYITFKGKWKKPFEVERTTEKDFHVNQQTTVKVPMMNRLGMFDLHYCEKIASWVLLLDYMGNVSACFILPDPGKLQQLEDRLNNELLTKLLEKKYASSANLHLPKLSISEMYDLKTILDKLGITKVFSDRADLSGITEEQPLKLSKALHKAALTIDEKGTEAAGSTFLEAIPMSLPPEVVFNRPFLCIIYDRNTKSPLFVGKVVNPTQA</sequence>
<dbReference type="InterPro" id="IPR042185">
    <property type="entry name" value="Serpin_sf_2"/>
</dbReference>
<feature type="signal peptide" evidence="9">
    <location>
        <begin position="1"/>
        <end position="24"/>
    </location>
</feature>
<dbReference type="SUPFAM" id="SSF56574">
    <property type="entry name" value="Serpins"/>
    <property type="match status" value="1"/>
</dbReference>